<keyword evidence="7" id="KW-1185">Reference proteome</keyword>
<dbReference type="InterPro" id="IPR015421">
    <property type="entry name" value="PyrdxlP-dep_Trfase_major"/>
</dbReference>
<feature type="domain" description="Aminotransferase class V" evidence="5">
    <location>
        <begin position="21"/>
        <end position="383"/>
    </location>
</feature>
<sequence length="390" mass="42250">MTMDIAALRRDTPACAGVLHFNNAGSSLPPAVVVDTVVEHLRREAAVGGYEAEEEAGARLEAVYGSIARLIGAAPDEIALVENATRAWDMAFYSLRFGPGDRILTARTEYASNYIAFLQVARRTGAEIVPIPSDERGAVSLPALDRLIDERVKLIAITHVPTNGGLVNPAEEIGRRARSAGVPFLLDACQSVGQLPLDVEAIGCDLLSATGRKYLRGPRGTGFLYVRRALLDRLEPPFLDLHAARWTAPDRYELRPDARRFENWESYVAGRLGLGAAAEYALRLGLPAIRDRVGALAERLRARLSEVPGVTVRDLGERRCGIVTFTRAGEDAAAIKARLGAQAIHVSVSTAAGTLLDFEDRGIPDLVRASVHYYNDESEVDRFVAALTEA</sequence>
<evidence type="ECO:0000256" key="1">
    <source>
        <dbReference type="ARBA" id="ARBA00001933"/>
    </source>
</evidence>
<keyword evidence="6" id="KW-0808">Transferase</keyword>
<organism evidence="6 7">
    <name type="scientific">Sorangium atrum</name>
    <dbReference type="NCBI Taxonomy" id="2995308"/>
    <lineage>
        <taxon>Bacteria</taxon>
        <taxon>Pseudomonadati</taxon>
        <taxon>Myxococcota</taxon>
        <taxon>Polyangia</taxon>
        <taxon>Polyangiales</taxon>
        <taxon>Polyangiaceae</taxon>
        <taxon>Sorangium</taxon>
    </lineage>
</organism>
<keyword evidence="6" id="KW-0032">Aminotransferase</keyword>
<keyword evidence="2" id="KW-0663">Pyridoxal phosphate</keyword>
<dbReference type="InterPro" id="IPR027563">
    <property type="entry name" value="EgtE"/>
</dbReference>
<dbReference type="Gene3D" id="3.40.640.10">
    <property type="entry name" value="Type I PLP-dependent aspartate aminotransferase-like (Major domain)"/>
    <property type="match status" value="1"/>
</dbReference>
<dbReference type="EMBL" id="JAQNDK010000002">
    <property type="protein sequence ID" value="MDC0679632.1"/>
    <property type="molecule type" value="Genomic_DNA"/>
</dbReference>
<dbReference type="GO" id="GO:0008483">
    <property type="term" value="F:transaminase activity"/>
    <property type="evidence" value="ECO:0007669"/>
    <property type="project" value="UniProtKB-KW"/>
</dbReference>
<evidence type="ECO:0000256" key="3">
    <source>
        <dbReference type="RuleBase" id="RU004075"/>
    </source>
</evidence>
<evidence type="ECO:0000313" key="6">
    <source>
        <dbReference type="EMBL" id="MDC0679632.1"/>
    </source>
</evidence>
<comment type="similarity">
    <text evidence="3">Belongs to the class-V pyridoxal-phosphate-dependent aminotransferase family.</text>
</comment>
<dbReference type="InterPro" id="IPR015424">
    <property type="entry name" value="PyrdxlP-dep_Trfase"/>
</dbReference>
<dbReference type="Proteomes" id="UP001217485">
    <property type="component" value="Unassembled WGS sequence"/>
</dbReference>
<dbReference type="Gene3D" id="3.90.1150.10">
    <property type="entry name" value="Aspartate Aminotransferase, domain 1"/>
    <property type="match status" value="1"/>
</dbReference>
<dbReference type="InterPro" id="IPR020578">
    <property type="entry name" value="Aminotrans_V_PyrdxlP_BS"/>
</dbReference>
<name>A0ABT5BZV3_9BACT</name>
<dbReference type="PROSITE" id="PS00595">
    <property type="entry name" value="AA_TRANSFER_CLASS_5"/>
    <property type="match status" value="1"/>
</dbReference>
<accession>A0ABT5BZV3</accession>
<comment type="cofactor">
    <cofactor evidence="1 4">
        <name>pyridoxal 5'-phosphate</name>
        <dbReference type="ChEBI" id="CHEBI:597326"/>
    </cofactor>
</comment>
<dbReference type="SUPFAM" id="SSF53383">
    <property type="entry name" value="PLP-dependent transferases"/>
    <property type="match status" value="1"/>
</dbReference>
<proteinExistence type="inferred from homology"/>
<dbReference type="HAMAP" id="MF_02038">
    <property type="entry name" value="EgtE"/>
    <property type="match status" value="1"/>
</dbReference>
<reference evidence="6 7" key="1">
    <citation type="submission" date="2023-01" db="EMBL/GenBank/DDBJ databases">
        <title>Minimal conservation of predation-associated metabolite biosynthetic gene clusters underscores biosynthetic potential of Myxococcota including descriptions for ten novel species: Archangium lansinium sp. nov., Myxococcus landrumus sp. nov., Nannocystis bai.</title>
        <authorList>
            <person name="Ahearne A."/>
            <person name="Stevens C."/>
            <person name="Dowd S."/>
        </authorList>
    </citation>
    <scope>NUCLEOTIDE SEQUENCE [LARGE SCALE GENOMIC DNA]</scope>
    <source>
        <strain evidence="6 7">WIWO2</strain>
    </source>
</reference>
<protein>
    <submittedName>
        <fullName evidence="6">Aminotransferase class V-fold PLP-dependent enzyme</fullName>
    </submittedName>
</protein>
<dbReference type="PANTHER" id="PTHR43586:SF24">
    <property type="entry name" value="BLR4730 PROTEIN"/>
    <property type="match status" value="1"/>
</dbReference>
<dbReference type="RefSeq" id="WP_272096630.1">
    <property type="nucleotide sequence ID" value="NZ_JAQNDK010000002.1"/>
</dbReference>
<gene>
    <name evidence="6" type="ORF">POL72_17950</name>
</gene>
<dbReference type="Pfam" id="PF00266">
    <property type="entry name" value="Aminotran_5"/>
    <property type="match status" value="1"/>
</dbReference>
<evidence type="ECO:0000313" key="7">
    <source>
        <dbReference type="Proteomes" id="UP001217485"/>
    </source>
</evidence>
<dbReference type="PANTHER" id="PTHR43586">
    <property type="entry name" value="CYSTEINE DESULFURASE"/>
    <property type="match status" value="1"/>
</dbReference>
<evidence type="ECO:0000259" key="5">
    <source>
        <dbReference type="Pfam" id="PF00266"/>
    </source>
</evidence>
<evidence type="ECO:0000256" key="4">
    <source>
        <dbReference type="RuleBase" id="RU004504"/>
    </source>
</evidence>
<evidence type="ECO:0000256" key="2">
    <source>
        <dbReference type="ARBA" id="ARBA00022898"/>
    </source>
</evidence>
<dbReference type="InterPro" id="IPR000192">
    <property type="entry name" value="Aminotrans_V_dom"/>
</dbReference>
<dbReference type="InterPro" id="IPR015422">
    <property type="entry name" value="PyrdxlP-dep_Trfase_small"/>
</dbReference>
<comment type="caution">
    <text evidence="6">The sequence shown here is derived from an EMBL/GenBank/DDBJ whole genome shotgun (WGS) entry which is preliminary data.</text>
</comment>